<gene>
    <name evidence="1" type="ORF">GCM10010531_16700</name>
</gene>
<dbReference type="EMBL" id="BAAAVV010000003">
    <property type="protein sequence ID" value="GAA3164949.1"/>
    <property type="molecule type" value="Genomic_DNA"/>
</dbReference>
<sequence length="60" mass="6708">MHGFRNDTDDPTSFLILYTPGIARVKFFAEIADLANGGRTLQGHARTALYARHDQVMVDD</sequence>
<reference evidence="2" key="1">
    <citation type="journal article" date="2019" name="Int. J. Syst. Evol. Microbiol.">
        <title>The Global Catalogue of Microorganisms (GCM) 10K type strain sequencing project: providing services to taxonomists for standard genome sequencing and annotation.</title>
        <authorList>
            <consortium name="The Broad Institute Genomics Platform"/>
            <consortium name="The Broad Institute Genome Sequencing Center for Infectious Disease"/>
            <person name="Wu L."/>
            <person name="Ma J."/>
        </authorList>
    </citation>
    <scope>NUCLEOTIDE SEQUENCE [LARGE SCALE GENOMIC DNA]</scope>
    <source>
        <strain evidence="2">JCM 15614</strain>
    </source>
</reference>
<evidence type="ECO:0000313" key="1">
    <source>
        <dbReference type="EMBL" id="GAA3164949.1"/>
    </source>
</evidence>
<evidence type="ECO:0000313" key="2">
    <source>
        <dbReference type="Proteomes" id="UP001499924"/>
    </source>
</evidence>
<evidence type="ECO:0008006" key="3">
    <source>
        <dbReference type="Google" id="ProtNLM"/>
    </source>
</evidence>
<dbReference type="RefSeq" id="WP_344688310.1">
    <property type="nucleotide sequence ID" value="NZ_BAAAVV010000003.1"/>
</dbReference>
<comment type="caution">
    <text evidence="1">The sequence shown here is derived from an EMBL/GenBank/DDBJ whole genome shotgun (WGS) entry which is preliminary data.</text>
</comment>
<name>A0ABP6P2Y9_9ACTN</name>
<proteinExistence type="predicted"/>
<accession>A0ABP6P2Y9</accession>
<dbReference type="Proteomes" id="UP001499924">
    <property type="component" value="Unassembled WGS sequence"/>
</dbReference>
<keyword evidence="2" id="KW-1185">Reference proteome</keyword>
<protein>
    <recommendedName>
        <fullName evidence="3">Cupin domain-containing protein</fullName>
    </recommendedName>
</protein>
<organism evidence="1 2">
    <name type="scientific">Blastococcus jejuensis</name>
    <dbReference type="NCBI Taxonomy" id="351224"/>
    <lineage>
        <taxon>Bacteria</taxon>
        <taxon>Bacillati</taxon>
        <taxon>Actinomycetota</taxon>
        <taxon>Actinomycetes</taxon>
        <taxon>Geodermatophilales</taxon>
        <taxon>Geodermatophilaceae</taxon>
        <taxon>Blastococcus</taxon>
    </lineage>
</organism>